<name>A0A397UCE2_9GLOM</name>
<evidence type="ECO:0000313" key="3">
    <source>
        <dbReference type="Proteomes" id="UP000266673"/>
    </source>
</evidence>
<accession>A0A397UCE2</accession>
<keyword evidence="1" id="KW-1133">Transmembrane helix</keyword>
<proteinExistence type="predicted"/>
<evidence type="ECO:0000256" key="1">
    <source>
        <dbReference type="SAM" id="Phobius"/>
    </source>
</evidence>
<feature type="non-terminal residue" evidence="2">
    <location>
        <position position="1"/>
    </location>
</feature>
<dbReference type="AlphaFoldDB" id="A0A397UCE2"/>
<keyword evidence="1" id="KW-0472">Membrane</keyword>
<evidence type="ECO:0000313" key="2">
    <source>
        <dbReference type="EMBL" id="RIB06798.1"/>
    </source>
</evidence>
<protein>
    <submittedName>
        <fullName evidence="2">Uncharacterized protein</fullName>
    </submittedName>
</protein>
<feature type="non-terminal residue" evidence="2">
    <location>
        <position position="73"/>
    </location>
</feature>
<feature type="transmembrane region" description="Helical" evidence="1">
    <location>
        <begin position="43"/>
        <end position="64"/>
    </location>
</feature>
<dbReference type="OrthoDB" id="2352140at2759"/>
<dbReference type="EMBL" id="QKWP01001758">
    <property type="protein sequence ID" value="RIB06798.1"/>
    <property type="molecule type" value="Genomic_DNA"/>
</dbReference>
<feature type="transmembrane region" description="Helical" evidence="1">
    <location>
        <begin position="12"/>
        <end position="31"/>
    </location>
</feature>
<sequence length="73" mass="8403">LILNTSDKVVSFLSLFGLFILAFAHLLHLLLRSEIFQDSRTNMFMQPSSAILATYYMMGIQLLFQNGFQMKIL</sequence>
<dbReference type="Proteomes" id="UP000266673">
    <property type="component" value="Unassembled WGS sequence"/>
</dbReference>
<gene>
    <name evidence="2" type="ORF">C2G38_2115270</name>
</gene>
<comment type="caution">
    <text evidence="2">The sequence shown here is derived from an EMBL/GenBank/DDBJ whole genome shotgun (WGS) entry which is preliminary data.</text>
</comment>
<keyword evidence="1" id="KW-0812">Transmembrane</keyword>
<reference evidence="2 3" key="1">
    <citation type="submission" date="2018-06" db="EMBL/GenBank/DDBJ databases">
        <title>Comparative genomics reveals the genomic features of Rhizophagus irregularis, R. cerebriforme, R. diaphanum and Gigaspora rosea, and their symbiotic lifestyle signature.</title>
        <authorList>
            <person name="Morin E."/>
            <person name="San Clemente H."/>
            <person name="Chen E.C.H."/>
            <person name="De La Providencia I."/>
            <person name="Hainaut M."/>
            <person name="Kuo A."/>
            <person name="Kohler A."/>
            <person name="Murat C."/>
            <person name="Tang N."/>
            <person name="Roy S."/>
            <person name="Loubradou J."/>
            <person name="Henrissat B."/>
            <person name="Grigoriev I.V."/>
            <person name="Corradi N."/>
            <person name="Roux C."/>
            <person name="Martin F.M."/>
        </authorList>
    </citation>
    <scope>NUCLEOTIDE SEQUENCE [LARGE SCALE GENOMIC DNA]</scope>
    <source>
        <strain evidence="2 3">DAOM 194757</strain>
    </source>
</reference>
<keyword evidence="3" id="KW-1185">Reference proteome</keyword>
<organism evidence="2 3">
    <name type="scientific">Gigaspora rosea</name>
    <dbReference type="NCBI Taxonomy" id="44941"/>
    <lineage>
        <taxon>Eukaryota</taxon>
        <taxon>Fungi</taxon>
        <taxon>Fungi incertae sedis</taxon>
        <taxon>Mucoromycota</taxon>
        <taxon>Glomeromycotina</taxon>
        <taxon>Glomeromycetes</taxon>
        <taxon>Diversisporales</taxon>
        <taxon>Gigasporaceae</taxon>
        <taxon>Gigaspora</taxon>
    </lineage>
</organism>